<gene>
    <name evidence="2" type="ORF">E6K71_02175</name>
</gene>
<sequence length="125" mass="13798">MSSASPYDSIAPEDVQRGRLLAAVAYLPGLCLLGLLGAPENAFIGFHARQGFLLFMIEIVFVVFFWIYDVTLGRIPYVGPFVGYLVKFLVWTSILCVTAYSAAKAANGEVMRLPYLGTQIERVPF</sequence>
<proteinExistence type="predicted"/>
<dbReference type="AlphaFoldDB" id="A0A538SH32"/>
<feature type="transmembrane region" description="Helical" evidence="1">
    <location>
        <begin position="81"/>
        <end position="103"/>
    </location>
</feature>
<feature type="transmembrane region" description="Helical" evidence="1">
    <location>
        <begin position="20"/>
        <end position="39"/>
    </location>
</feature>
<reference evidence="2 3" key="1">
    <citation type="journal article" date="2019" name="Nat. Microbiol.">
        <title>Mediterranean grassland soil C-N compound turnover is dependent on rainfall and depth, and is mediated by genomically divergent microorganisms.</title>
        <authorList>
            <person name="Diamond S."/>
            <person name="Andeer P.F."/>
            <person name="Li Z."/>
            <person name="Crits-Christoph A."/>
            <person name="Burstein D."/>
            <person name="Anantharaman K."/>
            <person name="Lane K.R."/>
            <person name="Thomas B.C."/>
            <person name="Pan C."/>
            <person name="Northen T.R."/>
            <person name="Banfield J.F."/>
        </authorList>
    </citation>
    <scope>NUCLEOTIDE SEQUENCE [LARGE SCALE GENOMIC DNA]</scope>
    <source>
        <strain evidence="2">WS_1</strain>
    </source>
</reference>
<name>A0A538SH32_UNCEI</name>
<evidence type="ECO:0000313" key="3">
    <source>
        <dbReference type="Proteomes" id="UP000316292"/>
    </source>
</evidence>
<dbReference type="Proteomes" id="UP000316292">
    <property type="component" value="Unassembled WGS sequence"/>
</dbReference>
<evidence type="ECO:0000313" key="2">
    <source>
        <dbReference type="EMBL" id="TMQ50681.1"/>
    </source>
</evidence>
<accession>A0A538SH32</accession>
<keyword evidence="1" id="KW-0472">Membrane</keyword>
<keyword evidence="1" id="KW-0812">Transmembrane</keyword>
<evidence type="ECO:0000256" key="1">
    <source>
        <dbReference type="SAM" id="Phobius"/>
    </source>
</evidence>
<dbReference type="EMBL" id="VBOR01000030">
    <property type="protein sequence ID" value="TMQ50681.1"/>
    <property type="molecule type" value="Genomic_DNA"/>
</dbReference>
<evidence type="ECO:0008006" key="4">
    <source>
        <dbReference type="Google" id="ProtNLM"/>
    </source>
</evidence>
<protein>
    <recommendedName>
        <fullName evidence="4">DUF4870 domain-containing protein</fullName>
    </recommendedName>
</protein>
<organism evidence="2 3">
    <name type="scientific">Eiseniibacteriota bacterium</name>
    <dbReference type="NCBI Taxonomy" id="2212470"/>
    <lineage>
        <taxon>Bacteria</taxon>
        <taxon>Candidatus Eiseniibacteriota</taxon>
    </lineage>
</organism>
<feature type="transmembrane region" description="Helical" evidence="1">
    <location>
        <begin position="51"/>
        <end position="69"/>
    </location>
</feature>
<keyword evidence="1" id="KW-1133">Transmembrane helix</keyword>
<comment type="caution">
    <text evidence="2">The sequence shown here is derived from an EMBL/GenBank/DDBJ whole genome shotgun (WGS) entry which is preliminary data.</text>
</comment>